<evidence type="ECO:0000256" key="3">
    <source>
        <dbReference type="PROSITE-ProRule" id="PRU00461"/>
    </source>
</evidence>
<gene>
    <name evidence="5" type="ORF">BaRGS_00025408</name>
</gene>
<feature type="repeat" description="LDL-receptor class B" evidence="3">
    <location>
        <begin position="204"/>
        <end position="246"/>
    </location>
</feature>
<feature type="domain" description="CUB" evidence="4">
    <location>
        <begin position="1"/>
        <end position="113"/>
    </location>
</feature>
<accession>A0ABD0K8G6</accession>
<proteinExistence type="predicted"/>
<dbReference type="Gene3D" id="2.60.120.290">
    <property type="entry name" value="Spermadhesin, CUB domain"/>
    <property type="match status" value="2"/>
</dbReference>
<name>A0ABD0K8G6_9CAEN</name>
<feature type="repeat" description="LDL-receptor class B" evidence="3">
    <location>
        <begin position="160"/>
        <end position="203"/>
    </location>
</feature>
<feature type="repeat" description="LDL-receptor class B" evidence="3">
    <location>
        <begin position="628"/>
        <end position="670"/>
    </location>
</feature>
<reference evidence="5 6" key="1">
    <citation type="journal article" date="2023" name="Sci. Data">
        <title>Genome assembly of the Korean intertidal mud-creeper Batillaria attramentaria.</title>
        <authorList>
            <person name="Patra A.K."/>
            <person name="Ho P.T."/>
            <person name="Jun S."/>
            <person name="Lee S.J."/>
            <person name="Kim Y."/>
            <person name="Won Y.J."/>
        </authorList>
    </citation>
    <scope>NUCLEOTIDE SEQUENCE [LARGE SCALE GENOMIC DNA]</scope>
    <source>
        <strain evidence="5">Wonlab-2016</strain>
    </source>
</reference>
<protein>
    <recommendedName>
        <fullName evidence="4">CUB domain-containing protein</fullName>
    </recommendedName>
</protein>
<evidence type="ECO:0000256" key="1">
    <source>
        <dbReference type="ARBA" id="ARBA00023157"/>
    </source>
</evidence>
<feature type="repeat" description="LDL-receptor class B" evidence="3">
    <location>
        <begin position="584"/>
        <end position="627"/>
    </location>
</feature>
<feature type="domain" description="CUB" evidence="4">
    <location>
        <begin position="425"/>
        <end position="537"/>
    </location>
</feature>
<feature type="repeat" description="LDL-receptor class B" evidence="3">
    <location>
        <begin position="247"/>
        <end position="290"/>
    </location>
</feature>
<dbReference type="SUPFAM" id="SSF49854">
    <property type="entry name" value="Spermadhesin, CUB domain"/>
    <property type="match status" value="2"/>
</dbReference>
<organism evidence="5 6">
    <name type="scientific">Batillaria attramentaria</name>
    <dbReference type="NCBI Taxonomy" id="370345"/>
    <lineage>
        <taxon>Eukaryota</taxon>
        <taxon>Metazoa</taxon>
        <taxon>Spiralia</taxon>
        <taxon>Lophotrochozoa</taxon>
        <taxon>Mollusca</taxon>
        <taxon>Gastropoda</taxon>
        <taxon>Caenogastropoda</taxon>
        <taxon>Sorbeoconcha</taxon>
        <taxon>Cerithioidea</taxon>
        <taxon>Batillariidae</taxon>
        <taxon>Batillaria</taxon>
    </lineage>
</organism>
<dbReference type="PANTHER" id="PTHR46513">
    <property type="entry name" value="VITELLOGENIN RECEPTOR-LIKE PROTEIN-RELATED-RELATED"/>
    <property type="match status" value="1"/>
</dbReference>
<evidence type="ECO:0000259" key="4">
    <source>
        <dbReference type="PROSITE" id="PS01180"/>
    </source>
</evidence>
<dbReference type="SUPFAM" id="SSF63825">
    <property type="entry name" value="YWTD domain"/>
    <property type="match status" value="2"/>
</dbReference>
<keyword evidence="6" id="KW-1185">Reference proteome</keyword>
<keyword evidence="1" id="KW-1015">Disulfide bond</keyword>
<feature type="non-terminal residue" evidence="5">
    <location>
        <position position="841"/>
    </location>
</feature>
<dbReference type="SMART" id="SM00135">
    <property type="entry name" value="LY"/>
    <property type="match status" value="8"/>
</dbReference>
<dbReference type="FunFam" id="2.60.120.290:FF:000013">
    <property type="entry name" value="Membrane frizzled-related protein"/>
    <property type="match status" value="2"/>
</dbReference>
<feature type="non-terminal residue" evidence="5">
    <location>
        <position position="1"/>
    </location>
</feature>
<feature type="repeat" description="LDL-receptor class B" evidence="3">
    <location>
        <begin position="671"/>
        <end position="714"/>
    </location>
</feature>
<dbReference type="Gene3D" id="2.120.10.30">
    <property type="entry name" value="TolB, C-terminal domain"/>
    <property type="match status" value="2"/>
</dbReference>
<dbReference type="InterPro" id="IPR035914">
    <property type="entry name" value="Sperma_CUB_dom_sf"/>
</dbReference>
<sequence>CGGNFAAPTGTLQSPGYPSNYANNLDCMWIISRPEGERITLTFETLDMQGGDGCPYDALEIRDGDSKTSPLIVKVCNTTLPTPKRSFQNFMLIRFRSDASVTGTGFRASFTSGVLKDEFFLITSSSRLIFRMDLETTSNIVIPGLNLLNPIAVDYDPVEGRLYWTDVDYEHIASAFLNGSDQKVIKDLESAAVPDGIAVDPLSRLVFYTDAGLDVIAMMTMSGSRHRTIIDTDLDQPRAIVLDTMNGVMFWTDWGTPSKIERANYDGTERKTLHQHFLMLPNAIALDLDNNRMYWVDAGTDWVEYSDLDGNGRALLYALPGHHFFGLTYYNNQLYVTDWTDAGSRTNVSAIHRLGTDGQSGNTIGSAGVRMNDIHLYVQDGPNACGSNNGGCSDFCVPSPGNAVKCVCPDAPTTCVEDLFASGPCGGNFAAPTGTLQSPGYPSNYANNLDCMWIISRPEGERITLTFETLGMQGGDGCPYDALEIRDGDSKTSPLIVKVCNTTLPTPKRSFQNFMLIRFRSDASVTGTGFRASFTSGVLKDEFFLITSSSRLIFRVDLETTSSIAIPGLNLLNPIAVDYDPVEGRLYWTDVDYKHIASAFLNSSDQKVIKDFESAAVPDGIAVDPLSRLVFYTDSGLDVIAMMTMSGSRHRTIIDTDLDQPRAIVLDTMNGVMFWTDCGTPSKIERANYDGTERQTLHQQFLMLPNAIALDLDNNRMYWVDAGTDWVEYSDLDGNGRALLYALPGHHFFGLTYYDNQLYVTDWTDAGSRTNVSAIHRLGTDGQSGKTIGSAGIRMNDIHLYVQDGPNACGSNNGGCSDFCVPSPGNAVKCVCPDAPTTCVE</sequence>
<dbReference type="PROSITE" id="PS01180">
    <property type="entry name" value="CUB"/>
    <property type="match status" value="2"/>
</dbReference>
<evidence type="ECO:0000256" key="2">
    <source>
        <dbReference type="PROSITE-ProRule" id="PRU00059"/>
    </source>
</evidence>
<dbReference type="EMBL" id="JACVVK020000228">
    <property type="protein sequence ID" value="KAK7483348.1"/>
    <property type="molecule type" value="Genomic_DNA"/>
</dbReference>
<comment type="caution">
    <text evidence="2">Lacks conserved residue(s) required for the propagation of feature annotation.</text>
</comment>
<dbReference type="PROSITE" id="PS51120">
    <property type="entry name" value="LDLRB"/>
    <property type="match status" value="6"/>
</dbReference>
<dbReference type="CDD" id="cd00041">
    <property type="entry name" value="CUB"/>
    <property type="match status" value="2"/>
</dbReference>
<evidence type="ECO:0000313" key="6">
    <source>
        <dbReference type="Proteomes" id="UP001519460"/>
    </source>
</evidence>
<evidence type="ECO:0000313" key="5">
    <source>
        <dbReference type="EMBL" id="KAK7483348.1"/>
    </source>
</evidence>
<dbReference type="InterPro" id="IPR000033">
    <property type="entry name" value="LDLR_classB_rpt"/>
</dbReference>
<dbReference type="InterPro" id="IPR050778">
    <property type="entry name" value="Cueball_EGF_LRP_Nidogen"/>
</dbReference>
<comment type="caution">
    <text evidence="5">The sequence shown here is derived from an EMBL/GenBank/DDBJ whole genome shotgun (WGS) entry which is preliminary data.</text>
</comment>
<dbReference type="Pfam" id="PF00058">
    <property type="entry name" value="Ldl_recept_b"/>
    <property type="match status" value="5"/>
</dbReference>
<dbReference type="InterPro" id="IPR000859">
    <property type="entry name" value="CUB_dom"/>
</dbReference>
<dbReference type="InterPro" id="IPR011042">
    <property type="entry name" value="6-blade_b-propeller_TolB-like"/>
</dbReference>
<dbReference type="Pfam" id="PF00431">
    <property type="entry name" value="CUB"/>
    <property type="match status" value="2"/>
</dbReference>
<dbReference type="Proteomes" id="UP001519460">
    <property type="component" value="Unassembled WGS sequence"/>
</dbReference>
<dbReference type="AlphaFoldDB" id="A0ABD0K8G6"/>
<dbReference type="FunFam" id="2.120.10.30:FF:000132">
    <property type="entry name" value="Uncharacterized protein"/>
    <property type="match status" value="2"/>
</dbReference>
<dbReference type="SMART" id="SM00042">
    <property type="entry name" value="CUB"/>
    <property type="match status" value="2"/>
</dbReference>